<dbReference type="EMBL" id="FQYN01000004">
    <property type="protein sequence ID" value="SHJ07285.1"/>
    <property type="molecule type" value="Genomic_DNA"/>
</dbReference>
<evidence type="ECO:0000256" key="1">
    <source>
        <dbReference type="SAM" id="Phobius"/>
    </source>
</evidence>
<dbReference type="NCBIfam" id="NF046080">
    <property type="entry name" value="PID_CTERM"/>
    <property type="match status" value="1"/>
</dbReference>
<sequence>MNTDMNRLLLLLFLIGLGLLTTPAARAQGPGLGGPAPAATNVPLDGGASLLLAGGLALGLRRLRRK</sequence>
<keyword evidence="1" id="KW-0472">Membrane</keyword>
<dbReference type="AlphaFoldDB" id="A0A1M6GBI9"/>
<protein>
    <submittedName>
        <fullName evidence="2">Uncharacterized protein</fullName>
    </submittedName>
</protein>
<gene>
    <name evidence="2" type="ORF">SAMN02745146_2191</name>
</gene>
<name>A0A1M6GBI9_9BACT</name>
<reference evidence="2 3" key="1">
    <citation type="submission" date="2016-11" db="EMBL/GenBank/DDBJ databases">
        <authorList>
            <person name="Jaros S."/>
            <person name="Januszkiewicz K."/>
            <person name="Wedrychowicz H."/>
        </authorList>
    </citation>
    <scope>NUCLEOTIDE SEQUENCE [LARGE SCALE GENOMIC DNA]</scope>
    <source>
        <strain evidence="2 3">DSM 21074</strain>
    </source>
</reference>
<keyword evidence="3" id="KW-1185">Reference proteome</keyword>
<accession>A0A1M6GBI9</accession>
<dbReference type="Proteomes" id="UP000184418">
    <property type="component" value="Unassembled WGS sequence"/>
</dbReference>
<feature type="transmembrane region" description="Helical" evidence="1">
    <location>
        <begin position="43"/>
        <end position="60"/>
    </location>
</feature>
<keyword evidence="1" id="KW-1133">Transmembrane helix</keyword>
<proteinExistence type="predicted"/>
<dbReference type="InterPro" id="IPR058207">
    <property type="entry name" value="PID_CTERM"/>
</dbReference>
<evidence type="ECO:0000313" key="3">
    <source>
        <dbReference type="Proteomes" id="UP000184418"/>
    </source>
</evidence>
<organism evidence="2 3">
    <name type="scientific">Hymenobacter daecheongensis DSM 21074</name>
    <dbReference type="NCBI Taxonomy" id="1121955"/>
    <lineage>
        <taxon>Bacteria</taxon>
        <taxon>Pseudomonadati</taxon>
        <taxon>Bacteroidota</taxon>
        <taxon>Cytophagia</taxon>
        <taxon>Cytophagales</taxon>
        <taxon>Hymenobacteraceae</taxon>
        <taxon>Hymenobacter</taxon>
    </lineage>
</organism>
<keyword evidence="1" id="KW-0812">Transmembrane</keyword>
<evidence type="ECO:0000313" key="2">
    <source>
        <dbReference type="EMBL" id="SHJ07285.1"/>
    </source>
</evidence>